<dbReference type="Proteomes" id="UP000308197">
    <property type="component" value="Unassembled WGS sequence"/>
</dbReference>
<organism evidence="2 3">
    <name type="scientific">Polyporus arcularius HHB13444</name>
    <dbReference type="NCBI Taxonomy" id="1314778"/>
    <lineage>
        <taxon>Eukaryota</taxon>
        <taxon>Fungi</taxon>
        <taxon>Dikarya</taxon>
        <taxon>Basidiomycota</taxon>
        <taxon>Agaricomycotina</taxon>
        <taxon>Agaricomycetes</taxon>
        <taxon>Polyporales</taxon>
        <taxon>Polyporaceae</taxon>
        <taxon>Polyporus</taxon>
    </lineage>
</organism>
<feature type="region of interest" description="Disordered" evidence="1">
    <location>
        <begin position="72"/>
        <end position="111"/>
    </location>
</feature>
<name>A0A5C3PSB7_9APHY</name>
<dbReference type="InParanoid" id="A0A5C3PSB7"/>
<reference evidence="2 3" key="1">
    <citation type="journal article" date="2019" name="Nat. Ecol. Evol.">
        <title>Megaphylogeny resolves global patterns of mushroom evolution.</title>
        <authorList>
            <person name="Varga T."/>
            <person name="Krizsan K."/>
            <person name="Foldi C."/>
            <person name="Dima B."/>
            <person name="Sanchez-Garcia M."/>
            <person name="Sanchez-Ramirez S."/>
            <person name="Szollosi G.J."/>
            <person name="Szarkandi J.G."/>
            <person name="Papp V."/>
            <person name="Albert L."/>
            <person name="Andreopoulos W."/>
            <person name="Angelini C."/>
            <person name="Antonin V."/>
            <person name="Barry K.W."/>
            <person name="Bougher N.L."/>
            <person name="Buchanan P."/>
            <person name="Buyck B."/>
            <person name="Bense V."/>
            <person name="Catcheside P."/>
            <person name="Chovatia M."/>
            <person name="Cooper J."/>
            <person name="Damon W."/>
            <person name="Desjardin D."/>
            <person name="Finy P."/>
            <person name="Geml J."/>
            <person name="Haridas S."/>
            <person name="Hughes K."/>
            <person name="Justo A."/>
            <person name="Karasinski D."/>
            <person name="Kautmanova I."/>
            <person name="Kiss B."/>
            <person name="Kocsube S."/>
            <person name="Kotiranta H."/>
            <person name="LaButti K.M."/>
            <person name="Lechner B.E."/>
            <person name="Liimatainen K."/>
            <person name="Lipzen A."/>
            <person name="Lukacs Z."/>
            <person name="Mihaltcheva S."/>
            <person name="Morgado L.N."/>
            <person name="Niskanen T."/>
            <person name="Noordeloos M.E."/>
            <person name="Ohm R.A."/>
            <person name="Ortiz-Santana B."/>
            <person name="Ovrebo C."/>
            <person name="Racz N."/>
            <person name="Riley R."/>
            <person name="Savchenko A."/>
            <person name="Shiryaev A."/>
            <person name="Soop K."/>
            <person name="Spirin V."/>
            <person name="Szebenyi C."/>
            <person name="Tomsovsky M."/>
            <person name="Tulloss R.E."/>
            <person name="Uehling J."/>
            <person name="Grigoriev I.V."/>
            <person name="Vagvolgyi C."/>
            <person name="Papp T."/>
            <person name="Martin F.M."/>
            <person name="Miettinen O."/>
            <person name="Hibbett D.S."/>
            <person name="Nagy L.G."/>
        </authorList>
    </citation>
    <scope>NUCLEOTIDE SEQUENCE [LARGE SCALE GENOMIC DNA]</scope>
    <source>
        <strain evidence="2 3">HHB13444</strain>
    </source>
</reference>
<sequence>MNALQCGAVLRTRPSASASSCSGGMPTLLVEKGCKIVASFRASIVAGHRMPVERISEDRLPVDDHRRKLTALSRTSSQYYHGPRSPPASPGVLERHPDPLHEPLPWSSTAQRAPKGSQYMFLMTPTQSRRRNAGTTRSLRLV</sequence>
<dbReference type="AlphaFoldDB" id="A0A5C3PSB7"/>
<accession>A0A5C3PSB7</accession>
<gene>
    <name evidence="2" type="ORF">K466DRAFT_332289</name>
</gene>
<keyword evidence="3" id="KW-1185">Reference proteome</keyword>
<proteinExistence type="predicted"/>
<protein>
    <submittedName>
        <fullName evidence="2">Uncharacterized protein</fullName>
    </submittedName>
</protein>
<evidence type="ECO:0000313" key="3">
    <source>
        <dbReference type="Proteomes" id="UP000308197"/>
    </source>
</evidence>
<evidence type="ECO:0000256" key="1">
    <source>
        <dbReference type="SAM" id="MobiDB-lite"/>
    </source>
</evidence>
<evidence type="ECO:0000313" key="2">
    <source>
        <dbReference type="EMBL" id="TFK91270.1"/>
    </source>
</evidence>
<dbReference type="EMBL" id="ML211024">
    <property type="protein sequence ID" value="TFK91270.1"/>
    <property type="molecule type" value="Genomic_DNA"/>
</dbReference>